<evidence type="ECO:0000256" key="1">
    <source>
        <dbReference type="SAM" id="Coils"/>
    </source>
</evidence>
<feature type="region of interest" description="Disordered" evidence="2">
    <location>
        <begin position="327"/>
        <end position="424"/>
    </location>
</feature>
<feature type="compositionally biased region" description="Basic and acidic residues" evidence="2">
    <location>
        <begin position="375"/>
        <end position="386"/>
    </location>
</feature>
<name>A0A6J8DSJ8_MYTCO</name>
<evidence type="ECO:0000256" key="2">
    <source>
        <dbReference type="SAM" id="MobiDB-lite"/>
    </source>
</evidence>
<dbReference type="Proteomes" id="UP000507470">
    <property type="component" value="Unassembled WGS sequence"/>
</dbReference>
<dbReference type="EMBL" id="CACVKT020007786">
    <property type="protein sequence ID" value="CAC5410697.1"/>
    <property type="molecule type" value="Genomic_DNA"/>
</dbReference>
<gene>
    <name evidence="3" type="ORF">MCOR_43861</name>
</gene>
<sequence>MNHLAPAPTLQHYTAFRTDDDIQGAVTQFLEDESHVLQGKTIHEGIDEISQWLGSMIQQEREGWAYKIKMSMQEIENHRREALKVQSVIQDCARQLHLISECCNMDTKTLANIEQEEAKKALPMYIECVTDLINSLVEDRLECLQVLHIKYNDGSSICKMLKSYIQETQMSADNTRIDLTMRMEALEQKNKELTSEVRKLQKQVNHKQQDLDRLTNILQSVTEEKILGKKGGKHNGYSETMFPNIYDRASSPSSIRSYASSRDDKDIKITKEKLKKIKHSAKKLENSLQDALSQIDQFRKGSESTMKYSHASMIAHNMKIRPLLARTASSSDTESMRDGNTTTRRQLPQPPIQTNDNQELEVSPHTNVLQTPGKEAGKESGKENERPPPPIKSKQQLKSKRRYQDSIVSRGSGDGSVQLRSDKTTSNHSCTFRTLVRSLDEIRTRKSYKKGGKVSKCLRCQKLFTLNDNHKKACRYHSRNKERREEYTNKGKLSRVNYVWQCCHQGGDNPGCCYGHHL</sequence>
<organism evidence="3 4">
    <name type="scientific">Mytilus coruscus</name>
    <name type="common">Sea mussel</name>
    <dbReference type="NCBI Taxonomy" id="42192"/>
    <lineage>
        <taxon>Eukaryota</taxon>
        <taxon>Metazoa</taxon>
        <taxon>Spiralia</taxon>
        <taxon>Lophotrochozoa</taxon>
        <taxon>Mollusca</taxon>
        <taxon>Bivalvia</taxon>
        <taxon>Autobranchia</taxon>
        <taxon>Pteriomorphia</taxon>
        <taxon>Mytilida</taxon>
        <taxon>Mytiloidea</taxon>
        <taxon>Mytilidae</taxon>
        <taxon>Mytilinae</taxon>
        <taxon>Mytilus</taxon>
    </lineage>
</organism>
<reference evidence="3 4" key="1">
    <citation type="submission" date="2020-06" db="EMBL/GenBank/DDBJ databases">
        <authorList>
            <person name="Li R."/>
            <person name="Bekaert M."/>
        </authorList>
    </citation>
    <scope>NUCLEOTIDE SEQUENCE [LARGE SCALE GENOMIC DNA]</scope>
    <source>
        <strain evidence="4">wild</strain>
    </source>
</reference>
<keyword evidence="1" id="KW-0175">Coiled coil</keyword>
<keyword evidence="4" id="KW-1185">Reference proteome</keyword>
<evidence type="ECO:0000313" key="4">
    <source>
        <dbReference type="Proteomes" id="UP000507470"/>
    </source>
</evidence>
<proteinExistence type="predicted"/>
<accession>A0A6J8DSJ8</accession>
<feature type="coiled-coil region" evidence="1">
    <location>
        <begin position="267"/>
        <end position="301"/>
    </location>
</feature>
<dbReference type="AlphaFoldDB" id="A0A6J8DSJ8"/>
<dbReference type="OrthoDB" id="5422613at2759"/>
<protein>
    <submittedName>
        <fullName evidence="3">Uncharacterized protein</fullName>
    </submittedName>
</protein>
<evidence type="ECO:0000313" key="3">
    <source>
        <dbReference type="EMBL" id="CAC5410697.1"/>
    </source>
</evidence>
<feature type="coiled-coil region" evidence="1">
    <location>
        <begin position="176"/>
        <end position="224"/>
    </location>
</feature>
<feature type="compositionally biased region" description="Polar residues" evidence="2">
    <location>
        <begin position="327"/>
        <end position="357"/>
    </location>
</feature>